<name>D7FQ90_ECTSI</name>
<reference evidence="4 5" key="1">
    <citation type="journal article" date="2010" name="Nature">
        <title>The Ectocarpus genome and the independent evolution of multicellularity in brown algae.</title>
        <authorList>
            <person name="Cock J.M."/>
            <person name="Sterck L."/>
            <person name="Rouze P."/>
            <person name="Scornet D."/>
            <person name="Allen A.E."/>
            <person name="Amoutzias G."/>
            <person name="Anthouard V."/>
            <person name="Artiguenave F."/>
            <person name="Aury J.M."/>
            <person name="Badger J.H."/>
            <person name="Beszteri B."/>
            <person name="Billiau K."/>
            <person name="Bonnet E."/>
            <person name="Bothwell J.H."/>
            <person name="Bowler C."/>
            <person name="Boyen C."/>
            <person name="Brownlee C."/>
            <person name="Carrano C.J."/>
            <person name="Charrier B."/>
            <person name="Cho G.Y."/>
            <person name="Coelho S.M."/>
            <person name="Collen J."/>
            <person name="Corre E."/>
            <person name="Da Silva C."/>
            <person name="Delage L."/>
            <person name="Delaroque N."/>
            <person name="Dittami S.M."/>
            <person name="Doulbeau S."/>
            <person name="Elias M."/>
            <person name="Farnham G."/>
            <person name="Gachon C.M."/>
            <person name="Gschloessl B."/>
            <person name="Heesch S."/>
            <person name="Jabbari K."/>
            <person name="Jubin C."/>
            <person name="Kawai H."/>
            <person name="Kimura K."/>
            <person name="Kloareg B."/>
            <person name="Kupper F.C."/>
            <person name="Lang D."/>
            <person name="Le Bail A."/>
            <person name="Leblanc C."/>
            <person name="Lerouge P."/>
            <person name="Lohr M."/>
            <person name="Lopez P.J."/>
            <person name="Martens C."/>
            <person name="Maumus F."/>
            <person name="Michel G."/>
            <person name="Miranda-Saavedra D."/>
            <person name="Morales J."/>
            <person name="Moreau H."/>
            <person name="Motomura T."/>
            <person name="Nagasato C."/>
            <person name="Napoli C.A."/>
            <person name="Nelson D.R."/>
            <person name="Nyvall-Collen P."/>
            <person name="Peters A.F."/>
            <person name="Pommier C."/>
            <person name="Potin P."/>
            <person name="Poulain J."/>
            <person name="Quesneville H."/>
            <person name="Read B."/>
            <person name="Rensing S.A."/>
            <person name="Ritter A."/>
            <person name="Rousvoal S."/>
            <person name="Samanta M."/>
            <person name="Samson G."/>
            <person name="Schroeder D.C."/>
            <person name="Segurens B."/>
            <person name="Strittmatter M."/>
            <person name="Tonon T."/>
            <person name="Tregear J.W."/>
            <person name="Valentin K."/>
            <person name="von Dassow P."/>
            <person name="Yamagishi T."/>
            <person name="Van de Peer Y."/>
            <person name="Wincker P."/>
        </authorList>
    </citation>
    <scope>NUCLEOTIDE SEQUENCE [LARGE SCALE GENOMIC DNA]</scope>
    <source>
        <strain evidence="5">Ec32 / CCAP1310/4</strain>
    </source>
</reference>
<evidence type="ECO:0000256" key="2">
    <source>
        <dbReference type="PROSITE-ProRule" id="PRU00708"/>
    </source>
</evidence>
<dbReference type="PROSITE" id="PS51375">
    <property type="entry name" value="PPR"/>
    <property type="match status" value="3"/>
</dbReference>
<feature type="compositionally biased region" description="Basic and acidic residues" evidence="3">
    <location>
        <begin position="335"/>
        <end position="345"/>
    </location>
</feature>
<keyword evidence="5" id="KW-1185">Reference proteome</keyword>
<keyword evidence="1" id="KW-0677">Repeat</keyword>
<dbReference type="PANTHER" id="PTHR47447">
    <property type="entry name" value="OS03G0856100 PROTEIN"/>
    <property type="match status" value="1"/>
</dbReference>
<feature type="region of interest" description="Disordered" evidence="3">
    <location>
        <begin position="642"/>
        <end position="680"/>
    </location>
</feature>
<dbReference type="InterPro" id="IPR002885">
    <property type="entry name" value="PPR_rpt"/>
</dbReference>
<feature type="region of interest" description="Disordered" evidence="3">
    <location>
        <begin position="491"/>
        <end position="526"/>
    </location>
</feature>
<feature type="repeat" description="PPR" evidence="2">
    <location>
        <begin position="82"/>
        <end position="116"/>
    </location>
</feature>
<feature type="repeat" description="PPR" evidence="2">
    <location>
        <begin position="394"/>
        <end position="428"/>
    </location>
</feature>
<dbReference type="Proteomes" id="UP000002630">
    <property type="component" value="Linkage Group LG02"/>
</dbReference>
<accession>D7FQ90</accession>
<feature type="repeat" description="PPR" evidence="2">
    <location>
        <begin position="47"/>
        <end position="81"/>
    </location>
</feature>
<dbReference type="eggNOG" id="KOG4197">
    <property type="taxonomic scope" value="Eukaryota"/>
</dbReference>
<dbReference type="PANTHER" id="PTHR47447:SF17">
    <property type="entry name" value="OS12G0638900 PROTEIN"/>
    <property type="match status" value="1"/>
</dbReference>
<feature type="compositionally biased region" description="Polar residues" evidence="3">
    <location>
        <begin position="505"/>
        <end position="514"/>
    </location>
</feature>
<feature type="region of interest" description="Disordered" evidence="3">
    <location>
        <begin position="212"/>
        <end position="264"/>
    </location>
</feature>
<dbReference type="Gene3D" id="1.25.40.10">
    <property type="entry name" value="Tetratricopeptide repeat domain"/>
    <property type="match status" value="4"/>
</dbReference>
<feature type="region of interest" description="Disordered" evidence="3">
    <location>
        <begin position="285"/>
        <end position="358"/>
    </location>
</feature>
<feature type="compositionally biased region" description="Polar residues" evidence="3">
    <location>
        <begin position="643"/>
        <end position="653"/>
    </location>
</feature>
<protein>
    <recommendedName>
        <fullName evidence="6">Pentacotripeptide-repeat region of PRORP domain-containing protein</fullName>
    </recommendedName>
</protein>
<feature type="compositionally biased region" description="Basic and acidic residues" evidence="3">
    <location>
        <begin position="293"/>
        <end position="305"/>
    </location>
</feature>
<dbReference type="Pfam" id="PF13812">
    <property type="entry name" value="PPR_3"/>
    <property type="match status" value="3"/>
</dbReference>
<evidence type="ECO:0000256" key="3">
    <source>
        <dbReference type="SAM" id="MobiDB-lite"/>
    </source>
</evidence>
<dbReference type="InParanoid" id="D7FQ90"/>
<dbReference type="STRING" id="2880.D7FQ90"/>
<sequence>MPAAKVKPDVISFTSAIHACAGPTGNWEKAYQLLDAMWQDPEGAKPSKHTYDLVIQACGHGGEWELGVTLIDDMRDLGIKPDAQTFNMAVTACARSGERLAAETLVANMRNARVVPDEFTYASLVAACGRAKEWKRATEIFDQARYVHRIRPSLQIYGALLGALAEGERWADVLVYLDRMVADGVARDAAATNTAVLAAAELGDGRRALSLLEGGEGSQQRGGRQRGVARDVVGEEGGGSDNRQLCDGLQRRRRPAGVDEGDGIRGVVLGQGELEGEPEALLERRQRAATAGGEKRHGEESEVRARTRIRSSSEAAGERQGVVADENGVDEEAQDGTRRTERDSDSVDDGVGGGWEGVTPGLLNSVLRALDEQDEDSAVLEAVKRGREKGILLNQSIYRCALKACGNLGDYQQANDILVRMAEESLTPDIVHWNHALRASAACARWQETRLRLQEMETFGSTPDEFSYSMALKACSAGLWSGDSWCDSRGWGAEEDTSSSRRRNALSSEGQLDSSGDKQEPKVPQACRGKSAIELLQEMKQRGVRLSAHAYTLAMAACLEGHRDRHPELEAGLDKEKGPPSADLRLAEATLLLFDRLVAAGETPTADAYAHALKACARTANPQRANALFWVMLDDASPPAAVRTSSTASSLCNGASGDHVASGQRRHSPPPSPPQPRPEVRPWHLASTIVAYDAAGDWAGAKQLWDEALRRGVSPRSPGYDAAVSAALRAGDTAAARQLVEEARGLRLELARGYEGG</sequence>
<dbReference type="EMBL" id="FN649727">
    <property type="protein sequence ID" value="CBJ48422.1"/>
    <property type="molecule type" value="Genomic_DNA"/>
</dbReference>
<dbReference type="InterPro" id="IPR011990">
    <property type="entry name" value="TPR-like_helical_dom_sf"/>
</dbReference>
<organism evidence="4 5">
    <name type="scientific">Ectocarpus siliculosus</name>
    <name type="common">Brown alga</name>
    <name type="synonym">Conferva siliculosa</name>
    <dbReference type="NCBI Taxonomy" id="2880"/>
    <lineage>
        <taxon>Eukaryota</taxon>
        <taxon>Sar</taxon>
        <taxon>Stramenopiles</taxon>
        <taxon>Ochrophyta</taxon>
        <taxon>PX clade</taxon>
        <taxon>Phaeophyceae</taxon>
        <taxon>Ectocarpales</taxon>
        <taxon>Ectocarpaceae</taxon>
        <taxon>Ectocarpus</taxon>
    </lineage>
</organism>
<proteinExistence type="predicted"/>
<dbReference type="AlphaFoldDB" id="D7FQ90"/>
<dbReference type="OrthoDB" id="185373at2759"/>
<evidence type="ECO:0008006" key="6">
    <source>
        <dbReference type="Google" id="ProtNLM"/>
    </source>
</evidence>
<evidence type="ECO:0000313" key="4">
    <source>
        <dbReference type="EMBL" id="CBJ48422.1"/>
    </source>
</evidence>
<evidence type="ECO:0000313" key="5">
    <source>
        <dbReference type="Proteomes" id="UP000002630"/>
    </source>
</evidence>
<dbReference type="NCBIfam" id="TIGR00756">
    <property type="entry name" value="PPR"/>
    <property type="match status" value="1"/>
</dbReference>
<evidence type="ECO:0000256" key="1">
    <source>
        <dbReference type="ARBA" id="ARBA00022737"/>
    </source>
</evidence>
<gene>
    <name evidence="4" type="ORF">Esi_0002_0225</name>
</gene>
<dbReference type="EMBL" id="FN648375">
    <property type="protein sequence ID" value="CBJ48422.1"/>
    <property type="molecule type" value="Genomic_DNA"/>
</dbReference>